<evidence type="ECO:0000256" key="1">
    <source>
        <dbReference type="SAM" id="MobiDB-lite"/>
    </source>
</evidence>
<dbReference type="OrthoDB" id="5848645at2759"/>
<gene>
    <name evidence="2" type="ORF">GPUH_LOCUS5377</name>
</gene>
<feature type="compositionally biased region" description="Basic and acidic residues" evidence="1">
    <location>
        <begin position="66"/>
        <end position="78"/>
    </location>
</feature>
<feature type="region of interest" description="Disordered" evidence="1">
    <location>
        <begin position="128"/>
        <end position="176"/>
    </location>
</feature>
<name>A0A183D9I6_9BILA</name>
<dbReference type="WBParaSite" id="GPUH_0000538401-mRNA-1">
    <property type="protein sequence ID" value="GPUH_0000538401-mRNA-1"/>
    <property type="gene ID" value="GPUH_0000538401"/>
</dbReference>
<reference evidence="4" key="1">
    <citation type="submission" date="2016-06" db="UniProtKB">
        <authorList>
            <consortium name="WormBaseParasite"/>
        </authorList>
    </citation>
    <scope>IDENTIFICATION</scope>
</reference>
<reference evidence="2 3" key="2">
    <citation type="submission" date="2018-11" db="EMBL/GenBank/DDBJ databases">
        <authorList>
            <consortium name="Pathogen Informatics"/>
        </authorList>
    </citation>
    <scope>NUCLEOTIDE SEQUENCE [LARGE SCALE GENOMIC DNA]</scope>
</reference>
<sequence>MNKEWWDFKKKESEEVIMPVPQKQTTGVWKPRCLLQNAVNRTAGGVPNINDQEMFPTFEDAKKIEKLRKDDEKKRRNDGFTTVTSDRDPSGARAGRGITTNAWQRAGAANPSAATTLDRAALFTTVKQVTSSGAPNPTPPAAPTQARIQPQPLQTKNPNAYVPPSRRRAQANATKE</sequence>
<evidence type="ECO:0000313" key="2">
    <source>
        <dbReference type="EMBL" id="VDK50484.1"/>
    </source>
</evidence>
<keyword evidence="3" id="KW-1185">Reference proteome</keyword>
<organism evidence="4">
    <name type="scientific">Gongylonema pulchrum</name>
    <dbReference type="NCBI Taxonomy" id="637853"/>
    <lineage>
        <taxon>Eukaryota</taxon>
        <taxon>Metazoa</taxon>
        <taxon>Ecdysozoa</taxon>
        <taxon>Nematoda</taxon>
        <taxon>Chromadorea</taxon>
        <taxon>Rhabditida</taxon>
        <taxon>Spirurina</taxon>
        <taxon>Spiruromorpha</taxon>
        <taxon>Spiruroidea</taxon>
        <taxon>Gongylonematidae</taxon>
        <taxon>Gongylonema</taxon>
    </lineage>
</organism>
<dbReference type="EMBL" id="UYRT01011303">
    <property type="protein sequence ID" value="VDK50484.1"/>
    <property type="molecule type" value="Genomic_DNA"/>
</dbReference>
<evidence type="ECO:0000313" key="3">
    <source>
        <dbReference type="Proteomes" id="UP000271098"/>
    </source>
</evidence>
<protein>
    <submittedName>
        <fullName evidence="4">SUZ domain-containing protein</fullName>
    </submittedName>
</protein>
<accession>A0A183D9I6</accession>
<feature type="compositionally biased region" description="Low complexity" evidence="1">
    <location>
        <begin position="143"/>
        <end position="152"/>
    </location>
</feature>
<feature type="region of interest" description="Disordered" evidence="1">
    <location>
        <begin position="66"/>
        <end position="114"/>
    </location>
</feature>
<dbReference type="AlphaFoldDB" id="A0A183D9I6"/>
<proteinExistence type="predicted"/>
<evidence type="ECO:0000313" key="4">
    <source>
        <dbReference type="WBParaSite" id="GPUH_0000538401-mRNA-1"/>
    </source>
</evidence>
<dbReference type="Proteomes" id="UP000271098">
    <property type="component" value="Unassembled WGS sequence"/>
</dbReference>